<dbReference type="EMBL" id="CAMXCT030001164">
    <property type="protein sequence ID" value="CAL4774724.1"/>
    <property type="molecule type" value="Genomic_DNA"/>
</dbReference>
<protein>
    <submittedName>
        <fullName evidence="2">J domain-containing protein</fullName>
    </submittedName>
</protein>
<proteinExistence type="predicted"/>
<dbReference type="EMBL" id="CAMXCT020001164">
    <property type="protein sequence ID" value="CAL1140787.1"/>
    <property type="molecule type" value="Genomic_DNA"/>
</dbReference>
<organism evidence="1">
    <name type="scientific">Cladocopium goreaui</name>
    <dbReference type="NCBI Taxonomy" id="2562237"/>
    <lineage>
        <taxon>Eukaryota</taxon>
        <taxon>Sar</taxon>
        <taxon>Alveolata</taxon>
        <taxon>Dinophyceae</taxon>
        <taxon>Suessiales</taxon>
        <taxon>Symbiodiniaceae</taxon>
        <taxon>Cladocopium</taxon>
    </lineage>
</organism>
<comment type="caution">
    <text evidence="1">The sequence shown here is derived from an EMBL/GenBank/DDBJ whole genome shotgun (WGS) entry which is preliminary data.</text>
</comment>
<name>A0A9P1FV20_9DINO</name>
<sequence length="113" mass="12081">MSEPLDVVLPKKDFTYVAGKTDRPWEHFTGRWEAIKPILAEMLAASSKTRMAGFLSDPSLGPVSACENISGTLQAPAIYAMQDIGPTGPLPPEKSDVALALKAAPTARGPRNF</sequence>
<dbReference type="OrthoDB" id="446222at2759"/>
<accession>A0A9P1FV20</accession>
<reference evidence="1" key="1">
    <citation type="submission" date="2022-10" db="EMBL/GenBank/DDBJ databases">
        <authorList>
            <person name="Chen Y."/>
            <person name="Dougan E. K."/>
            <person name="Chan C."/>
            <person name="Rhodes N."/>
            <person name="Thang M."/>
        </authorList>
    </citation>
    <scope>NUCLEOTIDE SEQUENCE</scope>
</reference>
<evidence type="ECO:0000313" key="3">
    <source>
        <dbReference type="Proteomes" id="UP001152797"/>
    </source>
</evidence>
<evidence type="ECO:0000313" key="1">
    <source>
        <dbReference type="EMBL" id="CAI3987412.1"/>
    </source>
</evidence>
<gene>
    <name evidence="1" type="ORF">C1SCF055_LOCUS14686</name>
</gene>
<evidence type="ECO:0000313" key="2">
    <source>
        <dbReference type="EMBL" id="CAL4774724.1"/>
    </source>
</evidence>
<dbReference type="AlphaFoldDB" id="A0A9P1FV20"/>
<dbReference type="EMBL" id="CAMXCT010001164">
    <property type="protein sequence ID" value="CAI3987412.1"/>
    <property type="molecule type" value="Genomic_DNA"/>
</dbReference>
<reference evidence="2 3" key="2">
    <citation type="submission" date="2024-05" db="EMBL/GenBank/DDBJ databases">
        <authorList>
            <person name="Chen Y."/>
            <person name="Shah S."/>
            <person name="Dougan E. K."/>
            <person name="Thang M."/>
            <person name="Chan C."/>
        </authorList>
    </citation>
    <scope>NUCLEOTIDE SEQUENCE [LARGE SCALE GENOMIC DNA]</scope>
</reference>
<dbReference type="Proteomes" id="UP001152797">
    <property type="component" value="Unassembled WGS sequence"/>
</dbReference>
<keyword evidence="3" id="KW-1185">Reference proteome</keyword>